<reference evidence="1" key="1">
    <citation type="submission" date="2021-06" db="EMBL/GenBank/DDBJ databases">
        <authorList>
            <person name="Kallberg Y."/>
            <person name="Tangrot J."/>
            <person name="Rosling A."/>
        </authorList>
    </citation>
    <scope>NUCLEOTIDE SEQUENCE</scope>
    <source>
        <strain evidence="1">MA453B</strain>
    </source>
</reference>
<gene>
    <name evidence="1" type="ORF">DERYTH_LOCUS26046</name>
</gene>
<protein>
    <submittedName>
        <fullName evidence="1">19457_t:CDS:1</fullName>
    </submittedName>
</protein>
<sequence>LVERQLTMKQLRQEVQQITGQNGARFLTVANRAQRLLSVLGEFPIPQFRYITPNWLYHLTSVDFDYFIRKCREQLSQTMEHFAGAQY</sequence>
<organism evidence="1 2">
    <name type="scientific">Dentiscutata erythropus</name>
    <dbReference type="NCBI Taxonomy" id="1348616"/>
    <lineage>
        <taxon>Eukaryota</taxon>
        <taxon>Fungi</taxon>
        <taxon>Fungi incertae sedis</taxon>
        <taxon>Mucoromycota</taxon>
        <taxon>Glomeromycotina</taxon>
        <taxon>Glomeromycetes</taxon>
        <taxon>Diversisporales</taxon>
        <taxon>Gigasporaceae</taxon>
        <taxon>Dentiscutata</taxon>
    </lineage>
</organism>
<dbReference type="Proteomes" id="UP000789405">
    <property type="component" value="Unassembled WGS sequence"/>
</dbReference>
<evidence type="ECO:0000313" key="2">
    <source>
        <dbReference type="Proteomes" id="UP000789405"/>
    </source>
</evidence>
<dbReference type="AlphaFoldDB" id="A0A9N9K7H0"/>
<name>A0A9N9K7H0_9GLOM</name>
<feature type="non-terminal residue" evidence="1">
    <location>
        <position position="1"/>
    </location>
</feature>
<evidence type="ECO:0000313" key="1">
    <source>
        <dbReference type="EMBL" id="CAG8814985.1"/>
    </source>
</evidence>
<proteinExistence type="predicted"/>
<keyword evidence="2" id="KW-1185">Reference proteome</keyword>
<dbReference type="EMBL" id="CAJVPY010052001">
    <property type="protein sequence ID" value="CAG8814985.1"/>
    <property type="molecule type" value="Genomic_DNA"/>
</dbReference>
<comment type="caution">
    <text evidence="1">The sequence shown here is derived from an EMBL/GenBank/DDBJ whole genome shotgun (WGS) entry which is preliminary data.</text>
</comment>
<accession>A0A9N9K7H0</accession>